<organism evidence="1">
    <name type="scientific">marine metagenome</name>
    <dbReference type="NCBI Taxonomy" id="408172"/>
    <lineage>
        <taxon>unclassified sequences</taxon>
        <taxon>metagenomes</taxon>
        <taxon>ecological metagenomes</taxon>
    </lineage>
</organism>
<sequence>MQQAHREATGRVSHIVRGTLLCSVAVNMMRLRSWMGPRGYRTMFQEAVFGG</sequence>
<reference evidence="1" key="1">
    <citation type="submission" date="2018-05" db="EMBL/GenBank/DDBJ databases">
        <authorList>
            <person name="Lanie J.A."/>
            <person name="Ng W.-L."/>
            <person name="Kazmierczak K.M."/>
            <person name="Andrzejewski T.M."/>
            <person name="Davidsen T.M."/>
            <person name="Wayne K.J."/>
            <person name="Tettelin H."/>
            <person name="Glass J.I."/>
            <person name="Rusch D."/>
            <person name="Podicherti R."/>
            <person name="Tsui H.-C.T."/>
            <person name="Winkler M.E."/>
        </authorList>
    </citation>
    <scope>NUCLEOTIDE SEQUENCE</scope>
</reference>
<evidence type="ECO:0000313" key="1">
    <source>
        <dbReference type="EMBL" id="SVA26192.1"/>
    </source>
</evidence>
<proteinExistence type="predicted"/>
<dbReference type="AlphaFoldDB" id="A0A381UD92"/>
<dbReference type="EMBL" id="UINC01006215">
    <property type="protein sequence ID" value="SVA26192.1"/>
    <property type="molecule type" value="Genomic_DNA"/>
</dbReference>
<name>A0A381UD92_9ZZZZ</name>
<gene>
    <name evidence="1" type="ORF">METZ01_LOCUS79046</name>
</gene>
<protein>
    <submittedName>
        <fullName evidence="1">Uncharacterized protein</fullName>
    </submittedName>
</protein>
<accession>A0A381UD92</accession>